<dbReference type="AlphaFoldDB" id="A0AAD8EM49"/>
<proteinExistence type="predicted"/>
<evidence type="ECO:0000313" key="1">
    <source>
        <dbReference type="EMBL" id="KAJ9594929.1"/>
    </source>
</evidence>
<comment type="caution">
    <text evidence="1">The sequence shown here is derived from an EMBL/GenBank/DDBJ whole genome shotgun (WGS) entry which is preliminary data.</text>
</comment>
<sequence length="219" mass="23978">EVVIVVTLALSAGGVTFKDTSSEASETAAGASDFDGFGGFGGFRGFHQINGFMSNAFGDLEGQFDSSGFSPSQSRNFDSGYGQHFLEDIDPDTFASEVARPTQNQKKHQLKQTEPKTNFQLPGLLQYLPTSNNARPQDTTFKKSHTVAKFKQTTQPYRPQVQTRVTPKYGSVVSVPQPVYPSISSKQPYNVIPAPTNKKPANRLTNTFASKRQPQTFTI</sequence>
<reference evidence="1" key="1">
    <citation type="journal article" date="2023" name="IScience">
        <title>Live-bearing cockroach genome reveals convergent evolutionary mechanisms linked to viviparity in insects and beyond.</title>
        <authorList>
            <person name="Fouks B."/>
            <person name="Harrison M.C."/>
            <person name="Mikhailova A.A."/>
            <person name="Marchal E."/>
            <person name="English S."/>
            <person name="Carruthers M."/>
            <person name="Jennings E.C."/>
            <person name="Chiamaka E.L."/>
            <person name="Frigard R.A."/>
            <person name="Pippel M."/>
            <person name="Attardo G.M."/>
            <person name="Benoit J.B."/>
            <person name="Bornberg-Bauer E."/>
            <person name="Tobe S.S."/>
        </authorList>
    </citation>
    <scope>NUCLEOTIDE SEQUENCE</scope>
    <source>
        <strain evidence="1">Stay&amp;Tobe</strain>
    </source>
</reference>
<accession>A0AAD8EM49</accession>
<keyword evidence="2" id="KW-1185">Reference proteome</keyword>
<gene>
    <name evidence="1" type="ORF">L9F63_013789</name>
</gene>
<evidence type="ECO:0000313" key="2">
    <source>
        <dbReference type="Proteomes" id="UP001233999"/>
    </source>
</evidence>
<dbReference type="Proteomes" id="UP001233999">
    <property type="component" value="Unassembled WGS sequence"/>
</dbReference>
<name>A0AAD8EM49_DIPPU</name>
<protein>
    <submittedName>
        <fullName evidence="1">Uncharacterized protein</fullName>
    </submittedName>
</protein>
<reference evidence="1" key="2">
    <citation type="submission" date="2023-05" db="EMBL/GenBank/DDBJ databases">
        <authorList>
            <person name="Fouks B."/>
        </authorList>
    </citation>
    <scope>NUCLEOTIDE SEQUENCE</scope>
    <source>
        <strain evidence="1">Stay&amp;Tobe</strain>
        <tissue evidence="1">Testes</tissue>
    </source>
</reference>
<dbReference type="EMBL" id="JASPKZ010002704">
    <property type="protein sequence ID" value="KAJ9594929.1"/>
    <property type="molecule type" value="Genomic_DNA"/>
</dbReference>
<organism evidence="1 2">
    <name type="scientific">Diploptera punctata</name>
    <name type="common">Pacific beetle cockroach</name>
    <dbReference type="NCBI Taxonomy" id="6984"/>
    <lineage>
        <taxon>Eukaryota</taxon>
        <taxon>Metazoa</taxon>
        <taxon>Ecdysozoa</taxon>
        <taxon>Arthropoda</taxon>
        <taxon>Hexapoda</taxon>
        <taxon>Insecta</taxon>
        <taxon>Pterygota</taxon>
        <taxon>Neoptera</taxon>
        <taxon>Polyneoptera</taxon>
        <taxon>Dictyoptera</taxon>
        <taxon>Blattodea</taxon>
        <taxon>Blaberoidea</taxon>
        <taxon>Blaberidae</taxon>
        <taxon>Diplopterinae</taxon>
        <taxon>Diploptera</taxon>
    </lineage>
</organism>
<feature type="non-terminal residue" evidence="1">
    <location>
        <position position="219"/>
    </location>
</feature>